<keyword evidence="2" id="KW-1185">Reference proteome</keyword>
<proteinExistence type="predicted"/>
<comment type="caution">
    <text evidence="1">The sequence shown here is derived from an EMBL/GenBank/DDBJ whole genome shotgun (WGS) entry which is preliminary data.</text>
</comment>
<dbReference type="Proteomes" id="UP001405405">
    <property type="component" value="Unassembled WGS sequence"/>
</dbReference>
<gene>
    <name evidence="1" type="ORF">VA599_13505</name>
</gene>
<reference evidence="1 2" key="1">
    <citation type="submission" date="2023-12" db="EMBL/GenBank/DDBJ databases">
        <title>Chromobacterium sp. strain TRC.1.1.SA producing antimicrobial pigment.</title>
        <authorList>
            <person name="Verma N."/>
            <person name="Choksket S."/>
            <person name="Pinnaka A.K."/>
            <person name="Korpole S."/>
        </authorList>
    </citation>
    <scope>NUCLEOTIDE SEQUENCE [LARGE SCALE GENOMIC DNA]</scope>
    <source>
        <strain evidence="1 2">TRC1.1.SA</strain>
    </source>
</reference>
<organism evidence="1 2">
    <name type="scientific">Chromobacterium indicum</name>
    <dbReference type="NCBI Taxonomy" id="3110228"/>
    <lineage>
        <taxon>Bacteria</taxon>
        <taxon>Pseudomonadati</taxon>
        <taxon>Pseudomonadota</taxon>
        <taxon>Betaproteobacteria</taxon>
        <taxon>Neisseriales</taxon>
        <taxon>Chromobacteriaceae</taxon>
        <taxon>Chromobacterium</taxon>
    </lineage>
</organism>
<sequence length="119" mass="13598">MKIQDNIQEQARNLEKAMPKIQQHFYIMKELLLDILSQPLTKIEYIDAHLQTNAGPHVRIMALTEGIRLDVLKELATKRNLAVHRSIKTGDIYIHSEPWAVLVICDSLLNFPSNLLDAA</sequence>
<dbReference type="RefSeq" id="WP_346789018.1">
    <property type="nucleotide sequence ID" value="NZ_JAYFSJ010000009.1"/>
</dbReference>
<name>A0ABV0CKT8_9NEIS</name>
<accession>A0ABV0CKT8</accession>
<evidence type="ECO:0000313" key="2">
    <source>
        <dbReference type="Proteomes" id="UP001405405"/>
    </source>
</evidence>
<evidence type="ECO:0008006" key="3">
    <source>
        <dbReference type="Google" id="ProtNLM"/>
    </source>
</evidence>
<dbReference type="EMBL" id="JAYFSJ010000009">
    <property type="protein sequence ID" value="MEN7431771.1"/>
    <property type="molecule type" value="Genomic_DNA"/>
</dbReference>
<evidence type="ECO:0000313" key="1">
    <source>
        <dbReference type="EMBL" id="MEN7431771.1"/>
    </source>
</evidence>
<protein>
    <recommendedName>
        <fullName evidence="3">DUF86 domain-containing protein</fullName>
    </recommendedName>
</protein>